<dbReference type="AlphaFoldDB" id="A0A5K7SA22"/>
<evidence type="ECO:0000313" key="3">
    <source>
        <dbReference type="Proteomes" id="UP001193389"/>
    </source>
</evidence>
<feature type="region of interest" description="Disordered" evidence="1">
    <location>
        <begin position="1"/>
        <end position="38"/>
    </location>
</feature>
<protein>
    <submittedName>
        <fullName evidence="2">Uncharacterized protein</fullName>
    </submittedName>
</protein>
<feature type="compositionally biased region" description="Polar residues" evidence="1">
    <location>
        <begin position="16"/>
        <end position="32"/>
    </location>
</feature>
<name>A0A5K7SA22_9BACT</name>
<dbReference type="EMBL" id="AP018694">
    <property type="protein sequence ID" value="BBE18134.1"/>
    <property type="molecule type" value="Genomic_DNA"/>
</dbReference>
<sequence>MHDSQVPFASLPATGLSDSNLSIYKNRNNGNVSDKKGYEGRFRPLMMTELLIYED</sequence>
<proteinExistence type="predicted"/>
<dbReference type="Proteomes" id="UP001193389">
    <property type="component" value="Chromosome"/>
</dbReference>
<organism evidence="2 3">
    <name type="scientific">Aquipluma nitroreducens</name>
    <dbReference type="NCBI Taxonomy" id="2010828"/>
    <lineage>
        <taxon>Bacteria</taxon>
        <taxon>Pseudomonadati</taxon>
        <taxon>Bacteroidota</taxon>
        <taxon>Bacteroidia</taxon>
        <taxon>Marinilabiliales</taxon>
        <taxon>Prolixibacteraceae</taxon>
        <taxon>Aquipluma</taxon>
    </lineage>
</organism>
<reference evidence="2" key="1">
    <citation type="journal article" date="2020" name="Int. J. Syst. Evol. Microbiol.">
        <title>Aquipluma nitroreducens gen. nov. sp. nov., a novel facultatively anaerobic bacterium isolated from a freshwater lake.</title>
        <authorList>
            <person name="Watanabe M."/>
            <person name="Kojima H."/>
            <person name="Fukui M."/>
        </authorList>
    </citation>
    <scope>NUCLEOTIDE SEQUENCE</scope>
    <source>
        <strain evidence="2">MeG22</strain>
    </source>
</reference>
<evidence type="ECO:0000256" key="1">
    <source>
        <dbReference type="SAM" id="MobiDB-lite"/>
    </source>
</evidence>
<accession>A0A5K7SA22</accession>
<gene>
    <name evidence="2" type="ORF">AQPE_2294</name>
</gene>
<evidence type="ECO:0000313" key="2">
    <source>
        <dbReference type="EMBL" id="BBE18134.1"/>
    </source>
</evidence>
<keyword evidence="3" id="KW-1185">Reference proteome</keyword>
<dbReference type="KEGG" id="anf:AQPE_2294"/>